<dbReference type="STRING" id="283909.R7U5V9"/>
<dbReference type="Proteomes" id="UP000014760">
    <property type="component" value="Unassembled WGS sequence"/>
</dbReference>
<evidence type="ECO:0000313" key="2">
    <source>
        <dbReference type="EnsemblMetazoa" id="CapteP186844"/>
    </source>
</evidence>
<evidence type="ECO:0008006" key="4">
    <source>
        <dbReference type="Google" id="ProtNLM"/>
    </source>
</evidence>
<reference evidence="1 3" key="2">
    <citation type="journal article" date="2013" name="Nature">
        <title>Insights into bilaterian evolution from three spiralian genomes.</title>
        <authorList>
            <person name="Simakov O."/>
            <person name="Marletaz F."/>
            <person name="Cho S.J."/>
            <person name="Edsinger-Gonzales E."/>
            <person name="Havlak P."/>
            <person name="Hellsten U."/>
            <person name="Kuo D.H."/>
            <person name="Larsson T."/>
            <person name="Lv J."/>
            <person name="Arendt D."/>
            <person name="Savage R."/>
            <person name="Osoegawa K."/>
            <person name="de Jong P."/>
            <person name="Grimwood J."/>
            <person name="Chapman J.A."/>
            <person name="Shapiro H."/>
            <person name="Aerts A."/>
            <person name="Otillar R.P."/>
            <person name="Terry A.Y."/>
            <person name="Boore J.L."/>
            <person name="Grigoriev I.V."/>
            <person name="Lindberg D.R."/>
            <person name="Seaver E.C."/>
            <person name="Weisblat D.A."/>
            <person name="Putnam N.H."/>
            <person name="Rokhsar D.S."/>
        </authorList>
    </citation>
    <scope>NUCLEOTIDE SEQUENCE</scope>
    <source>
        <strain evidence="1 3">I ESC-2004</strain>
    </source>
</reference>
<reference evidence="3" key="1">
    <citation type="submission" date="2012-12" db="EMBL/GenBank/DDBJ databases">
        <authorList>
            <person name="Hellsten U."/>
            <person name="Grimwood J."/>
            <person name="Chapman J.A."/>
            <person name="Shapiro H."/>
            <person name="Aerts A."/>
            <person name="Otillar R.P."/>
            <person name="Terry A.Y."/>
            <person name="Boore J.L."/>
            <person name="Simakov O."/>
            <person name="Marletaz F."/>
            <person name="Cho S.-J."/>
            <person name="Edsinger-Gonzales E."/>
            <person name="Havlak P."/>
            <person name="Kuo D.-H."/>
            <person name="Larsson T."/>
            <person name="Lv J."/>
            <person name="Arendt D."/>
            <person name="Savage R."/>
            <person name="Osoegawa K."/>
            <person name="de Jong P."/>
            <person name="Lindberg D.R."/>
            <person name="Seaver E.C."/>
            <person name="Weisblat D.A."/>
            <person name="Putnam N.H."/>
            <person name="Grigoriev I.V."/>
            <person name="Rokhsar D.S."/>
        </authorList>
    </citation>
    <scope>NUCLEOTIDE SEQUENCE</scope>
    <source>
        <strain evidence="3">I ESC-2004</strain>
    </source>
</reference>
<dbReference type="OrthoDB" id="2126613at2759"/>
<dbReference type="EnsemblMetazoa" id="CapteT186844">
    <property type="protein sequence ID" value="CapteP186844"/>
    <property type="gene ID" value="CapteG186844"/>
</dbReference>
<reference evidence="2" key="3">
    <citation type="submission" date="2015-06" db="UniProtKB">
        <authorList>
            <consortium name="EnsemblMetazoa"/>
        </authorList>
    </citation>
    <scope>IDENTIFICATION</scope>
</reference>
<organism evidence="1">
    <name type="scientific">Capitella teleta</name>
    <name type="common">Polychaete worm</name>
    <dbReference type="NCBI Taxonomy" id="283909"/>
    <lineage>
        <taxon>Eukaryota</taxon>
        <taxon>Metazoa</taxon>
        <taxon>Spiralia</taxon>
        <taxon>Lophotrochozoa</taxon>
        <taxon>Annelida</taxon>
        <taxon>Polychaeta</taxon>
        <taxon>Sedentaria</taxon>
        <taxon>Scolecida</taxon>
        <taxon>Capitellidae</taxon>
        <taxon>Capitella</taxon>
    </lineage>
</organism>
<accession>R7U5V9</accession>
<dbReference type="EMBL" id="AMQN01009231">
    <property type="status" value="NOT_ANNOTATED_CDS"/>
    <property type="molecule type" value="Genomic_DNA"/>
</dbReference>
<dbReference type="AlphaFoldDB" id="R7U5V9"/>
<evidence type="ECO:0000313" key="3">
    <source>
        <dbReference type="Proteomes" id="UP000014760"/>
    </source>
</evidence>
<evidence type="ECO:0000313" key="1">
    <source>
        <dbReference type="EMBL" id="ELU01451.1"/>
    </source>
</evidence>
<keyword evidence="3" id="KW-1185">Reference proteome</keyword>
<gene>
    <name evidence="1" type="ORF">CAPTEDRAFT_186844</name>
</gene>
<dbReference type="HOGENOM" id="CLU_827030_0_0_1"/>
<name>R7U5V9_CAPTE</name>
<proteinExistence type="predicted"/>
<sequence>MNDVDQILLFYAITNRRDRLGDENLLDAEEGITSLLRKWPDMKAKLHVCFNQPLPLPLRQLAWQLYLDNTKVRKKYVELLNNNPRAAISSQDLDISSHCEELLLSEPTFSNLKGSIGAFYAMKAILSYYHSSKKTSGPLSGIDYLLAVPFIEVASSKISRREPAPGHIVALLVEEFFTFMSTRPSYMEDLKPKNEGLKAFCTKVANHILARSPETSKVIVEAFASAKDKNKASDAANEAVLADAIEQLVHPTIRSMFVGYVNMDVLLYIWDQYIIGLDAPGFHDEFLPAVLAIYLMLVKENLRAAETVSRYFLEDLEKLLNADTKAALPTLDPTLG</sequence>
<protein>
    <recommendedName>
        <fullName evidence="4">Rab-GAP TBC domain-containing protein</fullName>
    </recommendedName>
</protein>
<dbReference type="EMBL" id="KB305006">
    <property type="protein sequence ID" value="ELU01451.1"/>
    <property type="molecule type" value="Genomic_DNA"/>
</dbReference>